<reference evidence="11" key="1">
    <citation type="submission" date="2015-09" db="EMBL/GenBank/DDBJ databases">
        <authorList>
            <person name="Rodrigo-Torres L."/>
            <person name="Arahal D.R."/>
        </authorList>
    </citation>
    <scope>NUCLEOTIDE SEQUENCE [LARGE SCALE GENOMIC DNA]</scope>
    <source>
        <strain evidence="11">CECT 5091</strain>
    </source>
</reference>
<feature type="transmembrane region" description="Helical" evidence="7">
    <location>
        <begin position="134"/>
        <end position="153"/>
    </location>
</feature>
<dbReference type="InterPro" id="IPR000515">
    <property type="entry name" value="MetI-like"/>
</dbReference>
<dbReference type="Proteomes" id="UP000051260">
    <property type="component" value="Unassembled WGS sequence"/>
</dbReference>
<keyword evidence="4 7" id="KW-0812">Transmembrane</keyword>
<dbReference type="Gene3D" id="1.10.3720.10">
    <property type="entry name" value="MetI-like"/>
    <property type="match status" value="1"/>
</dbReference>
<feature type="transmembrane region" description="Helical" evidence="7">
    <location>
        <begin position="160"/>
        <end position="179"/>
    </location>
</feature>
<keyword evidence="2 7" id="KW-0813">Transport</keyword>
<keyword evidence="11" id="KW-1185">Reference proteome</keyword>
<dbReference type="InterPro" id="IPR035906">
    <property type="entry name" value="MetI-like_sf"/>
</dbReference>
<evidence type="ECO:0000313" key="10">
    <source>
        <dbReference type="EMBL" id="CUK18560.1"/>
    </source>
</evidence>
<feature type="compositionally biased region" description="Polar residues" evidence="8">
    <location>
        <begin position="1"/>
        <end position="11"/>
    </location>
</feature>
<feature type="transmembrane region" description="Helical" evidence="7">
    <location>
        <begin position="98"/>
        <end position="122"/>
    </location>
</feature>
<sequence length="289" mass="32329">MSELTTKTATPSHGAKTETDAARPSRRRRVFEFKRDIPQAWSIGLGILVWVLFFGLWELAVLLEWTNPILLPGPGKVVSALYTLFVENSFFNDILISVWRVVLSFALACAVAIPLGILMGTFKVVEAFFSPFVSAWRYLPAPSFIPLLLMWFGAGNMQKLSLLFIGVVWFLITLIMDHVKAVPSDLIRTAMTLGGSRIQILRTVVVPASLPNIMIAMRQMLAVSWTYLVIAEITAADAGIGAMMMRAKRFLHVDQIMAGILVIGILGLMFDYLLRQLYRIAFPYLEEKS</sequence>
<feature type="transmembrane region" description="Helical" evidence="7">
    <location>
        <begin position="199"/>
        <end position="217"/>
    </location>
</feature>
<dbReference type="Pfam" id="PF00528">
    <property type="entry name" value="BPD_transp_1"/>
    <property type="match status" value="1"/>
</dbReference>
<keyword evidence="6 7" id="KW-0472">Membrane</keyword>
<protein>
    <submittedName>
        <fullName evidence="10">Putative aliphatic sulfonates transport permease protein SsuC</fullName>
    </submittedName>
</protein>
<gene>
    <name evidence="10" type="primary">ssuC_4</name>
    <name evidence="10" type="ORF">RUE5091_04274</name>
</gene>
<dbReference type="PROSITE" id="PS50928">
    <property type="entry name" value="ABC_TM1"/>
    <property type="match status" value="1"/>
</dbReference>
<feature type="transmembrane region" description="Helical" evidence="7">
    <location>
        <begin position="256"/>
        <end position="274"/>
    </location>
</feature>
<name>A0A0P1IK10_9RHOB</name>
<comment type="subcellular location">
    <subcellularLocation>
        <location evidence="1 7">Cell membrane</location>
        <topology evidence="1 7">Multi-pass membrane protein</topology>
    </subcellularLocation>
</comment>
<feature type="transmembrane region" description="Helical" evidence="7">
    <location>
        <begin position="37"/>
        <end position="57"/>
    </location>
</feature>
<evidence type="ECO:0000256" key="6">
    <source>
        <dbReference type="ARBA" id="ARBA00023136"/>
    </source>
</evidence>
<feature type="transmembrane region" description="Helical" evidence="7">
    <location>
        <begin position="69"/>
        <end position="86"/>
    </location>
</feature>
<evidence type="ECO:0000256" key="4">
    <source>
        <dbReference type="ARBA" id="ARBA00022692"/>
    </source>
</evidence>
<evidence type="ECO:0000259" key="9">
    <source>
        <dbReference type="PROSITE" id="PS50928"/>
    </source>
</evidence>
<feature type="region of interest" description="Disordered" evidence="8">
    <location>
        <begin position="1"/>
        <end position="23"/>
    </location>
</feature>
<proteinExistence type="inferred from homology"/>
<evidence type="ECO:0000256" key="7">
    <source>
        <dbReference type="RuleBase" id="RU363032"/>
    </source>
</evidence>
<dbReference type="STRING" id="1715692.RUE5091_04274"/>
<dbReference type="AlphaFoldDB" id="A0A0P1IK10"/>
<dbReference type="SUPFAM" id="SSF161098">
    <property type="entry name" value="MetI-like"/>
    <property type="match status" value="1"/>
</dbReference>
<dbReference type="CDD" id="cd06261">
    <property type="entry name" value="TM_PBP2"/>
    <property type="match status" value="1"/>
</dbReference>
<organism evidence="10 11">
    <name type="scientific">Ruegeria denitrificans</name>
    <dbReference type="NCBI Taxonomy" id="1715692"/>
    <lineage>
        <taxon>Bacteria</taxon>
        <taxon>Pseudomonadati</taxon>
        <taxon>Pseudomonadota</taxon>
        <taxon>Alphaproteobacteria</taxon>
        <taxon>Rhodobacterales</taxon>
        <taxon>Roseobacteraceae</taxon>
        <taxon>Ruegeria</taxon>
    </lineage>
</organism>
<evidence type="ECO:0000256" key="2">
    <source>
        <dbReference type="ARBA" id="ARBA00022448"/>
    </source>
</evidence>
<dbReference type="PANTHER" id="PTHR30151">
    <property type="entry name" value="ALKANE SULFONATE ABC TRANSPORTER-RELATED, MEMBRANE SUBUNIT"/>
    <property type="match status" value="1"/>
</dbReference>
<dbReference type="GO" id="GO:0055085">
    <property type="term" value="P:transmembrane transport"/>
    <property type="evidence" value="ECO:0007669"/>
    <property type="project" value="InterPro"/>
</dbReference>
<evidence type="ECO:0000256" key="3">
    <source>
        <dbReference type="ARBA" id="ARBA00022475"/>
    </source>
</evidence>
<accession>A0A0P1IK10</accession>
<keyword evidence="5 7" id="KW-1133">Transmembrane helix</keyword>
<feature type="domain" description="ABC transmembrane type-1" evidence="9">
    <location>
        <begin position="94"/>
        <end position="274"/>
    </location>
</feature>
<evidence type="ECO:0000256" key="8">
    <source>
        <dbReference type="SAM" id="MobiDB-lite"/>
    </source>
</evidence>
<dbReference type="GO" id="GO:0005886">
    <property type="term" value="C:plasma membrane"/>
    <property type="evidence" value="ECO:0007669"/>
    <property type="project" value="UniProtKB-SubCell"/>
</dbReference>
<feature type="transmembrane region" description="Helical" evidence="7">
    <location>
        <begin position="224"/>
        <end position="244"/>
    </location>
</feature>
<dbReference type="RefSeq" id="WP_207383759.1">
    <property type="nucleotide sequence ID" value="NZ_CYUD01000020.1"/>
</dbReference>
<dbReference type="EMBL" id="CYUD01000020">
    <property type="protein sequence ID" value="CUK18560.1"/>
    <property type="molecule type" value="Genomic_DNA"/>
</dbReference>
<evidence type="ECO:0000256" key="5">
    <source>
        <dbReference type="ARBA" id="ARBA00022989"/>
    </source>
</evidence>
<dbReference type="PANTHER" id="PTHR30151:SF0">
    <property type="entry name" value="ABC TRANSPORTER PERMEASE PROTEIN MJ0413-RELATED"/>
    <property type="match status" value="1"/>
</dbReference>
<evidence type="ECO:0000313" key="11">
    <source>
        <dbReference type="Proteomes" id="UP000051260"/>
    </source>
</evidence>
<keyword evidence="3" id="KW-1003">Cell membrane</keyword>
<evidence type="ECO:0000256" key="1">
    <source>
        <dbReference type="ARBA" id="ARBA00004651"/>
    </source>
</evidence>
<comment type="similarity">
    <text evidence="7">Belongs to the binding-protein-dependent transport system permease family.</text>
</comment>